<dbReference type="FunFam" id="3.30.70.330:FF:000375">
    <property type="entry name" value="RNA binding fox-1 homolog 1"/>
    <property type="match status" value="1"/>
</dbReference>
<dbReference type="Proteomes" id="UP000790347">
    <property type="component" value="Unassembled WGS sequence"/>
</dbReference>
<proteinExistence type="predicted"/>
<evidence type="ECO:0000256" key="8">
    <source>
        <dbReference type="PROSITE-ProRule" id="PRU00176"/>
    </source>
</evidence>
<dbReference type="InterPro" id="IPR035979">
    <property type="entry name" value="RBD_domain_sf"/>
</dbReference>
<evidence type="ECO:0000256" key="6">
    <source>
        <dbReference type="ARBA" id="ARBA00023187"/>
    </source>
</evidence>
<sequence>MYLNHTVTPPHSQYKHLYARFSPIKNQDKKSIPSYGPAFDPLIYDFIYCPAIHYQLSRQYLWAYKSTDQIRKILVPINEDGSRQPFVQFFPSTDGVRKLNHVEQLKYLMNQEWHELNQEIWKFVNGHNDYSIGQKPCKIPRFTSTGNRSDVGADPATFYSPILPKLAIQNSFENQKPNFAIDSHDNDLFNYSSSTINSLNNESFENFNSLFDLSANKYTANYRDVSDISSRCATPSSGVCSVFSSSPNSSTSILNENLKQSNNFLAMSMDEQFLGHNDENNRIPAIESDIELSRMGNIKPNNNLNQSAINSDWKLKNFQINTLPVNNLEVLKPKRLHVSNIPFRYRDTDLQQLFEPYGHILNTEVIFNDRGSKGFGFVTFANGLSADTARDCLNGQIIDGRKIEVNNATTRSSRKAVNQYIYESSMTTSFF</sequence>
<dbReference type="GO" id="GO:0005634">
    <property type="term" value="C:nucleus"/>
    <property type="evidence" value="ECO:0007669"/>
    <property type="project" value="UniProtKB-SubCell"/>
</dbReference>
<dbReference type="Pfam" id="PF00076">
    <property type="entry name" value="RRM_1"/>
    <property type="match status" value="1"/>
</dbReference>
<dbReference type="GO" id="GO:0008380">
    <property type="term" value="P:RNA splicing"/>
    <property type="evidence" value="ECO:0007669"/>
    <property type="project" value="UniProtKB-KW"/>
</dbReference>
<dbReference type="InterPro" id="IPR047131">
    <property type="entry name" value="RBFOX1-like"/>
</dbReference>
<dbReference type="PANTHER" id="PTHR15597:SF22">
    <property type="entry name" value="RNA-BINDING FOX PROTEIN 1, ISOFORM H"/>
    <property type="match status" value="1"/>
</dbReference>
<keyword evidence="5 8" id="KW-0694">RNA-binding</keyword>
<accession>A0A922L4A2</accession>
<keyword evidence="11" id="KW-1185">Reference proteome</keyword>
<keyword evidence="4" id="KW-0507">mRNA processing</keyword>
<evidence type="ECO:0000259" key="9">
    <source>
        <dbReference type="PROSITE" id="PS50102"/>
    </source>
</evidence>
<gene>
    <name evidence="10" type="primary">RBFOX3</name>
    <name evidence="10" type="ORF">DERF_007225</name>
</gene>
<dbReference type="Gene3D" id="3.30.70.330">
    <property type="match status" value="1"/>
</dbReference>
<dbReference type="SMART" id="SM00360">
    <property type="entry name" value="RRM"/>
    <property type="match status" value="1"/>
</dbReference>
<name>A0A922L4A2_DERFA</name>
<dbReference type="GO" id="GO:0007399">
    <property type="term" value="P:nervous system development"/>
    <property type="evidence" value="ECO:0007669"/>
    <property type="project" value="InterPro"/>
</dbReference>
<evidence type="ECO:0000256" key="3">
    <source>
        <dbReference type="ARBA" id="ARBA00022490"/>
    </source>
</evidence>
<dbReference type="PROSITE" id="PS50102">
    <property type="entry name" value="RRM"/>
    <property type="match status" value="1"/>
</dbReference>
<evidence type="ECO:0000256" key="7">
    <source>
        <dbReference type="ARBA" id="ARBA00023242"/>
    </source>
</evidence>
<evidence type="ECO:0000256" key="5">
    <source>
        <dbReference type="ARBA" id="ARBA00022884"/>
    </source>
</evidence>
<dbReference type="GO" id="GO:0006397">
    <property type="term" value="P:mRNA processing"/>
    <property type="evidence" value="ECO:0007669"/>
    <property type="project" value="UniProtKB-KW"/>
</dbReference>
<dbReference type="SUPFAM" id="SSF54928">
    <property type="entry name" value="RNA-binding domain, RBD"/>
    <property type="match status" value="1"/>
</dbReference>
<feature type="domain" description="RRM" evidence="9">
    <location>
        <begin position="334"/>
        <end position="410"/>
    </location>
</feature>
<comment type="subcellular location">
    <subcellularLocation>
        <location evidence="2">Cytoplasm</location>
    </subcellularLocation>
    <subcellularLocation>
        <location evidence="1">Nucleus</location>
    </subcellularLocation>
</comment>
<comment type="caution">
    <text evidence="10">The sequence shown here is derived from an EMBL/GenBank/DDBJ whole genome shotgun (WGS) entry which is preliminary data.</text>
</comment>
<keyword evidence="7" id="KW-0539">Nucleus</keyword>
<organism evidence="10 11">
    <name type="scientific">Dermatophagoides farinae</name>
    <name type="common">American house dust mite</name>
    <dbReference type="NCBI Taxonomy" id="6954"/>
    <lineage>
        <taxon>Eukaryota</taxon>
        <taxon>Metazoa</taxon>
        <taxon>Ecdysozoa</taxon>
        <taxon>Arthropoda</taxon>
        <taxon>Chelicerata</taxon>
        <taxon>Arachnida</taxon>
        <taxon>Acari</taxon>
        <taxon>Acariformes</taxon>
        <taxon>Sarcoptiformes</taxon>
        <taxon>Astigmata</taxon>
        <taxon>Psoroptidia</taxon>
        <taxon>Analgoidea</taxon>
        <taxon>Pyroglyphidae</taxon>
        <taxon>Dermatophagoidinae</taxon>
        <taxon>Dermatophagoides</taxon>
    </lineage>
</organism>
<evidence type="ECO:0000313" key="10">
    <source>
        <dbReference type="EMBL" id="KAH9516490.1"/>
    </source>
</evidence>
<evidence type="ECO:0000256" key="2">
    <source>
        <dbReference type="ARBA" id="ARBA00004496"/>
    </source>
</evidence>
<reference evidence="10" key="1">
    <citation type="submission" date="2013-05" db="EMBL/GenBank/DDBJ databases">
        <authorList>
            <person name="Yim A.K.Y."/>
            <person name="Chan T.F."/>
            <person name="Ji K.M."/>
            <person name="Liu X.Y."/>
            <person name="Zhou J.W."/>
            <person name="Li R.Q."/>
            <person name="Yang K.Y."/>
            <person name="Li J."/>
            <person name="Li M."/>
            <person name="Law P.T.W."/>
            <person name="Wu Y.L."/>
            <person name="Cai Z.L."/>
            <person name="Qin H."/>
            <person name="Bao Y."/>
            <person name="Leung R.K.K."/>
            <person name="Ng P.K.S."/>
            <person name="Zou J."/>
            <person name="Zhong X.J."/>
            <person name="Ran P.X."/>
            <person name="Zhong N.S."/>
            <person name="Liu Z.G."/>
            <person name="Tsui S.K.W."/>
        </authorList>
    </citation>
    <scope>NUCLEOTIDE SEQUENCE</scope>
    <source>
        <strain evidence="10">Derf</strain>
        <tissue evidence="10">Whole organism</tissue>
    </source>
</reference>
<dbReference type="InterPro" id="IPR012677">
    <property type="entry name" value="Nucleotide-bd_a/b_plait_sf"/>
</dbReference>
<reference evidence="10" key="2">
    <citation type="journal article" date="2022" name="Res Sq">
        <title>Comparative Genomics Reveals Insights into the Divergent Evolution of Astigmatic Mites and Household Pest Adaptations.</title>
        <authorList>
            <person name="Xiong Q."/>
            <person name="Wan A.T.-Y."/>
            <person name="Liu X.-Y."/>
            <person name="Fung C.S.-H."/>
            <person name="Xiao X."/>
            <person name="Malainual N."/>
            <person name="Hou J."/>
            <person name="Wang L."/>
            <person name="Wang M."/>
            <person name="Yang K."/>
            <person name="Cui Y."/>
            <person name="Leung E."/>
            <person name="Nong W."/>
            <person name="Shin S.-K."/>
            <person name="Au S."/>
            <person name="Jeong K.Y."/>
            <person name="Chew F.T."/>
            <person name="Hui J."/>
            <person name="Leung T.F."/>
            <person name="Tungtrongchitr A."/>
            <person name="Zhong N."/>
            <person name="Liu Z."/>
            <person name="Tsui S."/>
        </authorList>
    </citation>
    <scope>NUCLEOTIDE SEQUENCE</scope>
    <source>
        <strain evidence="10">Derf</strain>
        <tissue evidence="10">Whole organism</tissue>
    </source>
</reference>
<dbReference type="PANTHER" id="PTHR15597">
    <property type="entry name" value="ATAXIN 2-BINDING PROTEIN 1-RELATED"/>
    <property type="match status" value="1"/>
</dbReference>
<evidence type="ECO:0000256" key="1">
    <source>
        <dbReference type="ARBA" id="ARBA00004123"/>
    </source>
</evidence>
<dbReference type="AlphaFoldDB" id="A0A922L4A2"/>
<keyword evidence="3" id="KW-0963">Cytoplasm</keyword>
<dbReference type="EMBL" id="ASGP02000003">
    <property type="protein sequence ID" value="KAH9516490.1"/>
    <property type="molecule type" value="Genomic_DNA"/>
</dbReference>
<dbReference type="GO" id="GO:0003729">
    <property type="term" value="F:mRNA binding"/>
    <property type="evidence" value="ECO:0007669"/>
    <property type="project" value="TreeGrafter"/>
</dbReference>
<evidence type="ECO:0000313" key="11">
    <source>
        <dbReference type="Proteomes" id="UP000790347"/>
    </source>
</evidence>
<dbReference type="GO" id="GO:0005737">
    <property type="term" value="C:cytoplasm"/>
    <property type="evidence" value="ECO:0007669"/>
    <property type="project" value="UniProtKB-SubCell"/>
</dbReference>
<dbReference type="InterPro" id="IPR000504">
    <property type="entry name" value="RRM_dom"/>
</dbReference>
<dbReference type="GO" id="GO:0000381">
    <property type="term" value="P:regulation of alternative mRNA splicing, via spliceosome"/>
    <property type="evidence" value="ECO:0007669"/>
    <property type="project" value="InterPro"/>
</dbReference>
<evidence type="ECO:0000256" key="4">
    <source>
        <dbReference type="ARBA" id="ARBA00022664"/>
    </source>
</evidence>
<protein>
    <submittedName>
        <fullName evidence="10">RNA binding protein fox-1</fullName>
    </submittedName>
</protein>
<keyword evidence="6" id="KW-0508">mRNA splicing</keyword>